<dbReference type="Pfam" id="PF20208">
    <property type="entry name" value="ARPP-1"/>
    <property type="match status" value="1"/>
</dbReference>
<evidence type="ECO:0000259" key="1">
    <source>
        <dbReference type="Pfam" id="PF20208"/>
    </source>
</evidence>
<evidence type="ECO:0000313" key="2">
    <source>
        <dbReference type="EMBL" id="RKX68701.1"/>
    </source>
</evidence>
<dbReference type="AlphaFoldDB" id="A0A660SFB0"/>
<dbReference type="EMBL" id="QNBE01000137">
    <property type="protein sequence ID" value="RKX68701.1"/>
    <property type="molecule type" value="Genomic_DNA"/>
</dbReference>
<gene>
    <name evidence="2" type="ORF">DRP53_10175</name>
</gene>
<dbReference type="InterPro" id="IPR046699">
    <property type="entry name" value="ARPP-1"/>
</dbReference>
<dbReference type="Proteomes" id="UP000268469">
    <property type="component" value="Unassembled WGS sequence"/>
</dbReference>
<accession>A0A660SFB0</accession>
<proteinExistence type="predicted"/>
<sequence>MRVVLISVLLLALPKPVERIIESVRVGEPLYYKNLWIYPIISTHRLTTRDYLTLDEAVKKGDLVVKEIGSGQVNVVRIKNRGKKPVFIMTGELITGAKQDRMIKEDILLPPHSGWLKVPVFCTERGRWVERTESFEAPKLTASGKVRQWARVTEDQGAVWGAVSETKRKLKVGGRTEALQDVYHDKGVKEKAEGYRKRLLKIPELSSRTIGVVAVVGDSILAVDIFSDHRLFSRLWEKLLNSYIVDALRYESEGRLTRKEVTEFIRSITDAGFEEEMTPGLGTLYHFSSPSLAGAALTHEGRIVHLDAFPKVDRIRAPSLRERRQLRLEE</sequence>
<evidence type="ECO:0000313" key="3">
    <source>
        <dbReference type="Proteomes" id="UP000268469"/>
    </source>
</evidence>
<comment type="caution">
    <text evidence="2">The sequence shown here is derived from an EMBL/GenBank/DDBJ whole genome shotgun (WGS) entry which is preliminary data.</text>
</comment>
<organism evidence="2 3">
    <name type="scientific">candidate division WOR-3 bacterium</name>
    <dbReference type="NCBI Taxonomy" id="2052148"/>
    <lineage>
        <taxon>Bacteria</taxon>
        <taxon>Bacteria division WOR-3</taxon>
    </lineage>
</organism>
<protein>
    <recommendedName>
        <fullName evidence="1">ARG and Rhodanese-Phosphatase-superfamily-associated domain-containing protein</fullName>
    </recommendedName>
</protein>
<reference evidence="2 3" key="1">
    <citation type="submission" date="2018-06" db="EMBL/GenBank/DDBJ databases">
        <title>Extensive metabolic versatility and redundancy in microbially diverse, dynamic hydrothermal sediments.</title>
        <authorList>
            <person name="Dombrowski N."/>
            <person name="Teske A."/>
            <person name="Baker B.J."/>
        </authorList>
    </citation>
    <scope>NUCLEOTIDE SEQUENCE [LARGE SCALE GENOMIC DNA]</scope>
    <source>
        <strain evidence="2">B36_G15</strain>
    </source>
</reference>
<feature type="domain" description="ARG and Rhodanese-Phosphatase-superfamily-associated" evidence="1">
    <location>
        <begin position="24"/>
        <end position="309"/>
    </location>
</feature>
<name>A0A660SFB0_UNCW3</name>